<evidence type="ECO:0000313" key="3">
    <source>
        <dbReference type="Proteomes" id="UP000002247"/>
    </source>
</evidence>
<gene>
    <name evidence="2" type="ordered locus">Srot_1037</name>
</gene>
<dbReference type="Proteomes" id="UP000002247">
    <property type="component" value="Chromosome"/>
</dbReference>
<feature type="transmembrane region" description="Helical" evidence="1">
    <location>
        <begin position="6"/>
        <end position="26"/>
    </location>
</feature>
<dbReference type="KEGG" id="srt:Srot_1037"/>
<keyword evidence="1" id="KW-0812">Transmembrane</keyword>
<evidence type="ECO:0000256" key="1">
    <source>
        <dbReference type="SAM" id="Phobius"/>
    </source>
</evidence>
<keyword evidence="3" id="KW-1185">Reference proteome</keyword>
<proteinExistence type="predicted"/>
<sequence length="109" mass="11839">MPKSVVLASWAASLPVVVLVSGWLIGRFGPISGWRNRLVFFSVPISIFLAVVSLALTIAAWGDAKSPQAKRRVRIALAISLLFVLGCCGLFAVYMSAMSELQKQYDKPN</sequence>
<accession>D6ZEY6</accession>
<evidence type="ECO:0000313" key="2">
    <source>
        <dbReference type="EMBL" id="ADG97510.1"/>
    </source>
</evidence>
<keyword evidence="1" id="KW-1133">Transmembrane helix</keyword>
<reference evidence="2 3" key="1">
    <citation type="journal article" date="2010" name="Stand. Genomic Sci.">
        <title>Complete genome sequence of Segniliparus rotundus type strain (CDC 1076).</title>
        <authorList>
            <person name="Sikorski J."/>
            <person name="Lapidus A."/>
            <person name="Copeland A."/>
            <person name="Misra M."/>
            <person name="Glavina Del Rio T."/>
            <person name="Nolan M."/>
            <person name="Lucas S."/>
            <person name="Chen F."/>
            <person name="Tice H."/>
            <person name="Cheng J.F."/>
            <person name="Jando M."/>
            <person name="Schneider S."/>
            <person name="Bruce D."/>
            <person name="Goodwin L."/>
            <person name="Pitluck S."/>
            <person name="Liolios K."/>
            <person name="Mikhailova N."/>
            <person name="Pati A."/>
            <person name="Ivanova N."/>
            <person name="Mavromatis K."/>
            <person name="Chen A."/>
            <person name="Palaniappan K."/>
            <person name="Chertkov O."/>
            <person name="Land M."/>
            <person name="Hauser L."/>
            <person name="Chang Y.J."/>
            <person name="Jeffries C.D."/>
            <person name="Brettin T."/>
            <person name="Detter J.C."/>
            <person name="Han C."/>
            <person name="Rohde M."/>
            <person name="Goker M."/>
            <person name="Bristow J."/>
            <person name="Eisen J.A."/>
            <person name="Markowitz V."/>
            <person name="Hugenholtz P."/>
            <person name="Kyrpides N.C."/>
            <person name="Klenk H.P."/>
        </authorList>
    </citation>
    <scope>NUCLEOTIDE SEQUENCE [LARGE SCALE GENOMIC DNA]</scope>
    <source>
        <strain evidence="3">ATCC BAA-972 / CDC 1076 / CIP 108378 / DSM 44985 / JCM 13578</strain>
    </source>
</reference>
<organism evidence="2 3">
    <name type="scientific">Segniliparus rotundus (strain ATCC BAA-972 / CDC 1076 / CIP 108378 / DSM 44985 / JCM 13578)</name>
    <dbReference type="NCBI Taxonomy" id="640132"/>
    <lineage>
        <taxon>Bacteria</taxon>
        <taxon>Bacillati</taxon>
        <taxon>Actinomycetota</taxon>
        <taxon>Actinomycetes</taxon>
        <taxon>Mycobacteriales</taxon>
        <taxon>Segniliparaceae</taxon>
        <taxon>Segniliparus</taxon>
    </lineage>
</organism>
<dbReference type="AlphaFoldDB" id="D6ZEY6"/>
<keyword evidence="1" id="KW-0472">Membrane</keyword>
<feature type="transmembrane region" description="Helical" evidence="1">
    <location>
        <begin position="38"/>
        <end position="61"/>
    </location>
</feature>
<dbReference type="EMBL" id="CP001958">
    <property type="protein sequence ID" value="ADG97510.1"/>
    <property type="molecule type" value="Genomic_DNA"/>
</dbReference>
<dbReference type="STRING" id="640132.Srot_1037"/>
<protein>
    <submittedName>
        <fullName evidence="2">Uncharacterized protein</fullName>
    </submittedName>
</protein>
<feature type="transmembrane region" description="Helical" evidence="1">
    <location>
        <begin position="73"/>
        <end position="97"/>
    </location>
</feature>
<name>D6ZEY6_SEGRD</name>
<dbReference type="HOGENOM" id="CLU_2182117_0_0_11"/>